<evidence type="ECO:0000256" key="11">
    <source>
        <dbReference type="ARBA" id="ARBA00023004"/>
    </source>
</evidence>
<reference evidence="16 17" key="1">
    <citation type="submission" date="2014-01" db="EMBL/GenBank/DDBJ databases">
        <title>Genome sequence determination for a cystic fibrosis isolate, Inquilinus limosus.</title>
        <authorList>
            <person name="Pino M."/>
            <person name="Di Conza J."/>
            <person name="Gutkind G."/>
        </authorList>
    </citation>
    <scope>NUCLEOTIDE SEQUENCE [LARGE SCALE GENOMIC DNA]</scope>
    <source>
        <strain evidence="16 17">MP06</strain>
    </source>
</reference>
<dbReference type="PANTHER" id="PTHR40255:SF1">
    <property type="entry name" value="PROTOPORPHYRINOGEN IX OXIDASE"/>
    <property type="match status" value="1"/>
</dbReference>
<comment type="function">
    <text evidence="14 15">Catalyzes the oxidation of protoporphyrinogen IX to protoporphyrin IX.</text>
</comment>
<feature type="binding site" description="axial binding residue" evidence="14">
    <location>
        <position position="12"/>
    </location>
    <ligand>
        <name>heme</name>
        <dbReference type="ChEBI" id="CHEBI:30413"/>
    </ligand>
    <ligandPart>
        <name>Fe</name>
        <dbReference type="ChEBI" id="CHEBI:18248"/>
    </ligandPart>
</feature>
<sequence>MSALYPWIKALHVFFVISWMAGMLYLPRLFVYHSQTTPGTPEYERFGVMERRLMRGIMLPSAVLTWVFGVTMLWLTDWAFFAEGWLHVKLTGVVILTVLHHMCIRWRRGFAEGRNPHSERFYRIVNEVPALLLFIILVMVIVRPF</sequence>
<dbReference type="PANTHER" id="PTHR40255">
    <property type="entry name" value="UPF0093 MEMBRANE PROTEIN SLR1790"/>
    <property type="match status" value="1"/>
</dbReference>
<evidence type="ECO:0000256" key="5">
    <source>
        <dbReference type="ARBA" id="ARBA00022475"/>
    </source>
</evidence>
<dbReference type="NCBIfam" id="TIGR00701">
    <property type="entry name" value="protoporphyrinogen oxidase HemJ"/>
    <property type="match status" value="1"/>
</dbReference>
<comment type="catalytic activity">
    <reaction evidence="13 14 15">
        <text>protoporphyrinogen IX + 3 A = protoporphyrin IX + 3 AH2</text>
        <dbReference type="Rhea" id="RHEA:62000"/>
        <dbReference type="ChEBI" id="CHEBI:13193"/>
        <dbReference type="ChEBI" id="CHEBI:17499"/>
        <dbReference type="ChEBI" id="CHEBI:57306"/>
        <dbReference type="ChEBI" id="CHEBI:57307"/>
    </reaction>
</comment>
<dbReference type="UniPathway" id="UPA00251">
    <property type="reaction ID" value="UER00324"/>
</dbReference>
<dbReference type="Proteomes" id="UP000029995">
    <property type="component" value="Unassembled WGS sequence"/>
</dbReference>
<dbReference type="PIRSF" id="PIRSF004638">
    <property type="entry name" value="UCP004638"/>
    <property type="match status" value="1"/>
</dbReference>
<comment type="cofactor">
    <cofactor evidence="14 15">
        <name>heme b</name>
        <dbReference type="ChEBI" id="CHEBI:60344"/>
    </cofactor>
    <text evidence="14 15">Binds 1 heme b (iron(II)-protoporphyrin IX) group per subunit.</text>
</comment>
<keyword evidence="7 14" id="KW-0812">Transmembrane</keyword>
<dbReference type="AlphaFoldDB" id="A0A0A0D4D2"/>
<evidence type="ECO:0000313" key="17">
    <source>
        <dbReference type="Proteomes" id="UP000029995"/>
    </source>
</evidence>
<name>A0A0A0D4D2_9PROT</name>
<dbReference type="Pfam" id="PF03653">
    <property type="entry name" value="UPF0093"/>
    <property type="match status" value="1"/>
</dbReference>
<dbReference type="GO" id="GO:0006782">
    <property type="term" value="P:protoporphyrinogen IX biosynthetic process"/>
    <property type="evidence" value="ECO:0007669"/>
    <property type="project" value="UniProtKB-UniRule"/>
</dbReference>
<evidence type="ECO:0000256" key="6">
    <source>
        <dbReference type="ARBA" id="ARBA00022617"/>
    </source>
</evidence>
<keyword evidence="5 14" id="KW-1003">Cell membrane</keyword>
<evidence type="ECO:0000256" key="4">
    <source>
        <dbReference type="ARBA" id="ARBA00017504"/>
    </source>
</evidence>
<evidence type="ECO:0000256" key="14">
    <source>
        <dbReference type="HAMAP-Rule" id="MF_02239"/>
    </source>
</evidence>
<dbReference type="GO" id="GO:0005886">
    <property type="term" value="C:plasma membrane"/>
    <property type="evidence" value="ECO:0007669"/>
    <property type="project" value="UniProtKB-SubCell"/>
</dbReference>
<protein>
    <recommendedName>
        <fullName evidence="4 14">Protoporphyrinogen IX oxidase</fullName>
        <shortName evidence="14">PPO</shortName>
        <ecNumber evidence="14 15">1.3.99.-</ecNumber>
    </recommendedName>
</protein>
<feature type="binding site" description="axial binding residue" evidence="14">
    <location>
        <position position="89"/>
    </location>
    <ligand>
        <name>heme</name>
        <dbReference type="ChEBI" id="CHEBI:30413"/>
    </ligand>
    <ligandPart>
        <name>Fe</name>
        <dbReference type="ChEBI" id="CHEBI:18248"/>
    </ligandPart>
</feature>
<evidence type="ECO:0000256" key="15">
    <source>
        <dbReference type="PIRNR" id="PIRNR004638"/>
    </source>
</evidence>
<keyword evidence="6 14" id="KW-0349">Heme</keyword>
<comment type="subcellular location">
    <subcellularLocation>
        <location evidence="1 14">Cell membrane</location>
        <topology evidence="1 14">Multi-pass membrane protein</topology>
    </subcellularLocation>
</comment>
<evidence type="ECO:0000256" key="7">
    <source>
        <dbReference type="ARBA" id="ARBA00022692"/>
    </source>
</evidence>
<keyword evidence="12 14" id="KW-0472">Membrane</keyword>
<keyword evidence="8 14" id="KW-0479">Metal-binding</keyword>
<comment type="pathway">
    <text evidence="2 14 15">Porphyrin-containing compound metabolism; protoporphyrin-IX biosynthesis; protoporphyrin-IX from protoporphyrinogen-IX: step 1/1.</text>
</comment>
<dbReference type="RefSeq" id="WP_034840976.1">
    <property type="nucleotide sequence ID" value="NZ_JANX01000241.1"/>
</dbReference>
<comment type="subunit">
    <text evidence="14">Homodimer.</text>
</comment>
<dbReference type="OrthoDB" id="9800824at2"/>
<comment type="similarity">
    <text evidence="3 14 15">Belongs to the HemJ family.</text>
</comment>
<dbReference type="EMBL" id="JANX01000241">
    <property type="protein sequence ID" value="KGM32969.1"/>
    <property type="molecule type" value="Genomic_DNA"/>
</dbReference>
<keyword evidence="10 14" id="KW-0560">Oxidoreductase</keyword>
<feature type="transmembrane region" description="Helical" evidence="14">
    <location>
        <begin position="124"/>
        <end position="142"/>
    </location>
</feature>
<keyword evidence="11 14" id="KW-0408">Iron</keyword>
<evidence type="ECO:0000256" key="9">
    <source>
        <dbReference type="ARBA" id="ARBA00022989"/>
    </source>
</evidence>
<feature type="transmembrane region" description="Helical" evidence="14">
    <location>
        <begin position="6"/>
        <end position="26"/>
    </location>
</feature>
<keyword evidence="9 14" id="KW-1133">Transmembrane helix</keyword>
<organism evidence="16 17">
    <name type="scientific">Inquilinus limosus MP06</name>
    <dbReference type="NCBI Taxonomy" id="1398085"/>
    <lineage>
        <taxon>Bacteria</taxon>
        <taxon>Pseudomonadati</taxon>
        <taxon>Pseudomonadota</taxon>
        <taxon>Alphaproteobacteria</taxon>
        <taxon>Rhodospirillales</taxon>
        <taxon>Rhodospirillaceae</taxon>
        <taxon>Inquilinus</taxon>
    </lineage>
</organism>
<accession>A0A0A0D4D2</accession>
<feature type="transmembrane region" description="Helical" evidence="14">
    <location>
        <begin position="86"/>
        <end position="104"/>
    </location>
</feature>
<evidence type="ECO:0000256" key="12">
    <source>
        <dbReference type="ARBA" id="ARBA00023136"/>
    </source>
</evidence>
<evidence type="ECO:0000256" key="8">
    <source>
        <dbReference type="ARBA" id="ARBA00022723"/>
    </source>
</evidence>
<evidence type="ECO:0000256" key="2">
    <source>
        <dbReference type="ARBA" id="ARBA00005073"/>
    </source>
</evidence>
<comment type="caution">
    <text evidence="16">The sequence shown here is derived from an EMBL/GenBank/DDBJ whole genome shotgun (WGS) entry which is preliminary data.</text>
</comment>
<dbReference type="InterPro" id="IPR005265">
    <property type="entry name" value="HemJ-like"/>
</dbReference>
<proteinExistence type="inferred from homology"/>
<evidence type="ECO:0000313" key="16">
    <source>
        <dbReference type="EMBL" id="KGM32969.1"/>
    </source>
</evidence>
<evidence type="ECO:0000256" key="10">
    <source>
        <dbReference type="ARBA" id="ARBA00023002"/>
    </source>
</evidence>
<evidence type="ECO:0000256" key="13">
    <source>
        <dbReference type="ARBA" id="ARBA00048390"/>
    </source>
</evidence>
<dbReference type="GO" id="GO:0046872">
    <property type="term" value="F:metal ion binding"/>
    <property type="evidence" value="ECO:0007669"/>
    <property type="project" value="UniProtKB-UniRule"/>
</dbReference>
<evidence type="ECO:0000256" key="3">
    <source>
        <dbReference type="ARBA" id="ARBA00006501"/>
    </source>
</evidence>
<gene>
    <name evidence="16" type="ORF">P409_18385</name>
</gene>
<dbReference type="EC" id="1.3.99.-" evidence="14 15"/>
<dbReference type="GO" id="GO:0070818">
    <property type="term" value="F:protoporphyrinogen oxidase activity"/>
    <property type="evidence" value="ECO:0007669"/>
    <property type="project" value="UniProtKB-UniRule"/>
</dbReference>
<evidence type="ECO:0000256" key="1">
    <source>
        <dbReference type="ARBA" id="ARBA00004651"/>
    </source>
</evidence>
<dbReference type="HAMAP" id="MF_02239">
    <property type="entry name" value="HemJ"/>
    <property type="match status" value="1"/>
</dbReference>
<feature type="transmembrane region" description="Helical" evidence="14">
    <location>
        <begin position="53"/>
        <end position="74"/>
    </location>
</feature>